<dbReference type="RefSeq" id="WP_099517013.1">
    <property type="nucleotide sequence ID" value="NZ_CP016808.1"/>
</dbReference>
<dbReference type="EMBL" id="CP016808">
    <property type="protein sequence ID" value="ANY65621.1"/>
    <property type="molecule type" value="Genomic_DNA"/>
</dbReference>
<protein>
    <recommendedName>
        <fullName evidence="2">DUF3841 domain-containing protein</fullName>
    </recommendedName>
</protein>
<gene>
    <name evidence="1" type="ORF">BBD42_03460</name>
</gene>
<dbReference type="Pfam" id="PF12952">
    <property type="entry name" value="DUF3841"/>
    <property type="match status" value="1"/>
</dbReference>
<proteinExistence type="predicted"/>
<name>A0A1B2DD29_9BACL</name>
<accession>A0A1B2DD29</accession>
<evidence type="ECO:0008006" key="2">
    <source>
        <dbReference type="Google" id="ProtNLM"/>
    </source>
</evidence>
<sequence length="176" mass="21165">MGIYWTLQREEIWSLFENQGYLEGSEKHALFPQEYQWMMTKMNERLPNYSGESPIWLWVQKPDMRSSGHFESCTSCVRIRLELDDKEVLISDFDDWHLVLNDSFLADNEKEWDDYHLGKLSMSKEESWDRIFDFNRLRDPDWHGTDSRCSQGVAGRIHISRVNKVEHFVTRKQREI</sequence>
<evidence type="ECO:0000313" key="1">
    <source>
        <dbReference type="EMBL" id="ANY65621.1"/>
    </source>
</evidence>
<dbReference type="InterPro" id="IPR024211">
    <property type="entry name" value="DUF3841"/>
</dbReference>
<organism evidence="1">
    <name type="scientific">Paenibacillus sp. BIHB 4019</name>
    <dbReference type="NCBI Taxonomy" id="1870819"/>
    <lineage>
        <taxon>Bacteria</taxon>
        <taxon>Bacillati</taxon>
        <taxon>Bacillota</taxon>
        <taxon>Bacilli</taxon>
        <taxon>Bacillales</taxon>
        <taxon>Paenibacillaceae</taxon>
        <taxon>Paenibacillus</taxon>
    </lineage>
</organism>
<dbReference type="AlphaFoldDB" id="A0A1B2DD29"/>
<reference evidence="1" key="1">
    <citation type="submission" date="2016-08" db="EMBL/GenBank/DDBJ databases">
        <title>Complete Genome Seqeunce of Paenibacillus sp. BIHB 4019 from tea rhizoplane.</title>
        <authorList>
            <person name="Thakur R."/>
            <person name="Swarnkar M.K."/>
            <person name="Gulati A."/>
        </authorList>
    </citation>
    <scope>NUCLEOTIDE SEQUENCE [LARGE SCALE GENOMIC DNA]</scope>
    <source>
        <strain evidence="1">BIHB4019</strain>
    </source>
</reference>